<proteinExistence type="predicted"/>
<reference evidence="3 4" key="1">
    <citation type="submission" date="2023-02" db="EMBL/GenBank/DDBJ databases">
        <authorList>
            <person name="Olszewska D."/>
        </authorList>
    </citation>
    <scope>NUCLEOTIDE SEQUENCE [LARGE SCALE GENOMIC DNA]</scope>
    <source>
        <strain evidence="3 4">FDU301</strain>
    </source>
</reference>
<feature type="region of interest" description="Disordered" evidence="1">
    <location>
        <begin position="26"/>
        <end position="59"/>
    </location>
</feature>
<dbReference type="Proteomes" id="UP001213771">
    <property type="component" value="Unassembled WGS sequence"/>
</dbReference>
<dbReference type="RefSeq" id="WP_274589414.1">
    <property type="nucleotide sequence ID" value="NZ_JARAOX010000219.1"/>
</dbReference>
<feature type="compositionally biased region" description="Basic and acidic residues" evidence="1">
    <location>
        <begin position="194"/>
        <end position="221"/>
    </location>
</feature>
<evidence type="ECO:0000256" key="1">
    <source>
        <dbReference type="SAM" id="MobiDB-lite"/>
    </source>
</evidence>
<feature type="signal peptide" evidence="2">
    <location>
        <begin position="1"/>
        <end position="21"/>
    </location>
</feature>
<feature type="region of interest" description="Disordered" evidence="1">
    <location>
        <begin position="174"/>
        <end position="264"/>
    </location>
</feature>
<feature type="compositionally biased region" description="Basic and acidic residues" evidence="1">
    <location>
        <begin position="42"/>
        <end position="52"/>
    </location>
</feature>
<gene>
    <name evidence="3" type="ORF">PVE99_28340</name>
</gene>
<evidence type="ECO:0000313" key="3">
    <source>
        <dbReference type="EMBL" id="MDD9786284.1"/>
    </source>
</evidence>
<evidence type="ECO:0008006" key="5">
    <source>
        <dbReference type="Google" id="ProtNLM"/>
    </source>
</evidence>
<organism evidence="3 4">
    <name type="scientific">Priestia megaterium</name>
    <name type="common">Bacillus megaterium</name>
    <dbReference type="NCBI Taxonomy" id="1404"/>
    <lineage>
        <taxon>Bacteria</taxon>
        <taxon>Bacillati</taxon>
        <taxon>Bacillota</taxon>
        <taxon>Bacilli</taxon>
        <taxon>Bacillales</taxon>
        <taxon>Bacillaceae</taxon>
        <taxon>Priestia</taxon>
    </lineage>
</organism>
<keyword evidence="2" id="KW-0732">Signal</keyword>
<feature type="chain" id="PRO_5044885636" description="Axoneme-associated protein mst101(2)" evidence="2">
    <location>
        <begin position="22"/>
        <end position="337"/>
    </location>
</feature>
<feature type="compositionally biased region" description="Basic and acidic residues" evidence="1">
    <location>
        <begin position="174"/>
        <end position="187"/>
    </location>
</feature>
<dbReference type="AlphaFoldDB" id="A0ABD4X131"/>
<name>A0ABD4X131_PRIMG</name>
<comment type="caution">
    <text evidence="3">The sequence shown here is derived from an EMBL/GenBank/DDBJ whole genome shotgun (WGS) entry which is preliminary data.</text>
</comment>
<protein>
    <recommendedName>
        <fullName evidence="5">Axoneme-associated protein mst101(2)</fullName>
    </recommendedName>
</protein>
<accession>A0ABD4X131</accession>
<dbReference type="PROSITE" id="PS51257">
    <property type="entry name" value="PROKAR_LIPOPROTEIN"/>
    <property type="match status" value="1"/>
</dbReference>
<sequence>MKMLKFAFGIPLLAILLAACSDESSETVSQKEEPTEKSTAVHTKENDNKTAVKESSPNTLQTKASTIKKAVNSKEADRDYLLNVMNGYQYIQVGDNQYIYYGINQEQNVFCMMEVNFDGSGDYVENINFVDNASEEQIALLQNQIQEQQKQLSELEQQQMEKELDDYYAQLEEDRQKEEEAQAKADAEAEAQAEADRKAEEERLAEEEKKQQEEEEAQAKADEEEAQADSEDEAQTESESEPEQEEDTEAIEEEETAEQTVSHEQAIQLVRDQQGISEDSPLLVAYDHLDDSGNYIIHVYENVVDNEETGEGHTATQGWYQVSPSDGSIADVTLDGY</sequence>
<dbReference type="EMBL" id="JARAOX010000219">
    <property type="protein sequence ID" value="MDD9786284.1"/>
    <property type="molecule type" value="Genomic_DNA"/>
</dbReference>
<feature type="compositionally biased region" description="Acidic residues" evidence="1">
    <location>
        <begin position="222"/>
        <end position="257"/>
    </location>
</feature>
<evidence type="ECO:0000256" key="2">
    <source>
        <dbReference type="SAM" id="SignalP"/>
    </source>
</evidence>
<evidence type="ECO:0000313" key="4">
    <source>
        <dbReference type="Proteomes" id="UP001213771"/>
    </source>
</evidence>